<dbReference type="InterPro" id="IPR002822">
    <property type="entry name" value="Ni_insertion"/>
</dbReference>
<organism evidence="3 4">
    <name type="scientific">Veillonella absiana</name>
    <dbReference type="NCBI Taxonomy" id="3079305"/>
    <lineage>
        <taxon>Bacteria</taxon>
        <taxon>Bacillati</taxon>
        <taxon>Bacillota</taxon>
        <taxon>Negativicutes</taxon>
        <taxon>Veillonellales</taxon>
        <taxon>Veillonellaceae</taxon>
        <taxon>Veillonella</taxon>
    </lineage>
</organism>
<dbReference type="PANTHER" id="PTHR36566:SF1">
    <property type="entry name" value="PYRIDINIUM-3,5-BISTHIOCARBOXYLIC ACID MONONUCLEOTIDE NICKEL INSERTION PROTEIN"/>
    <property type="match status" value="1"/>
</dbReference>
<proteinExistence type="predicted"/>
<dbReference type="EMBL" id="JAWJZB010000009">
    <property type="protein sequence ID" value="MDV5088811.1"/>
    <property type="molecule type" value="Genomic_DNA"/>
</dbReference>
<evidence type="ECO:0000256" key="2">
    <source>
        <dbReference type="SAM" id="MobiDB-lite"/>
    </source>
</evidence>
<evidence type="ECO:0000313" key="3">
    <source>
        <dbReference type="EMBL" id="MDV5088811.1"/>
    </source>
</evidence>
<reference evidence="3 4" key="1">
    <citation type="submission" date="2023-10" db="EMBL/GenBank/DDBJ databases">
        <title>Veillonella sp. nov., isolated from a pig farm feces dump.</title>
        <authorList>
            <person name="Chang Y.-H."/>
        </authorList>
    </citation>
    <scope>NUCLEOTIDE SEQUENCE [LARGE SCALE GENOMIC DNA]</scope>
    <source>
        <strain evidence="3 4">YH-vei2233</strain>
    </source>
</reference>
<dbReference type="Pfam" id="PF01969">
    <property type="entry name" value="Ni_insertion"/>
    <property type="match status" value="1"/>
</dbReference>
<gene>
    <name evidence="3" type="ORF">RVY80_08195</name>
</gene>
<evidence type="ECO:0000313" key="4">
    <source>
        <dbReference type="Proteomes" id="UP001272515"/>
    </source>
</evidence>
<dbReference type="RefSeq" id="WP_317330197.1">
    <property type="nucleotide sequence ID" value="NZ_JAWJZA010000008.1"/>
</dbReference>
<dbReference type="Proteomes" id="UP001272515">
    <property type="component" value="Unassembled WGS sequence"/>
</dbReference>
<feature type="region of interest" description="Disordered" evidence="2">
    <location>
        <begin position="74"/>
        <end position="124"/>
    </location>
</feature>
<dbReference type="PANTHER" id="PTHR36566">
    <property type="entry name" value="NICKEL INSERTION PROTEIN-RELATED"/>
    <property type="match status" value="1"/>
</dbReference>
<keyword evidence="1" id="KW-0533">Nickel</keyword>
<sequence length="295" mass="32808">MKRLYGLCASGISGNMMVGALINLGMSPSYLRAHLAKLNLDGYKLIDEQQVKNGIPGTYFNVELLHYDHHHHDEHHVGEHDDQHDGSEEHGHHVDGAEHRDNDEHDTHADHDTHEHHHEHRGFTEIKEIIEKSKLSPWVKEKSIEAFLNLGLAEAKVHNSNLEEVHFHEVGAIDCIIDIVGTMIGLEFHGIDEVVFSPLHVGQGKVQCAHGIMDIPTPATEALLAEIPYFQTDIEGELVTPTGATIVKTVGAWSDPFMELEEVRSKIMESQKFGIGVGSMELEIPNVLAVAIEEV</sequence>
<name>A0ABU3ZA63_9FIRM</name>
<accession>A0ABU3ZA63</accession>
<protein>
    <submittedName>
        <fullName evidence="3">LarC family nickel insertion protein</fullName>
    </submittedName>
</protein>
<comment type="caution">
    <text evidence="3">The sequence shown here is derived from an EMBL/GenBank/DDBJ whole genome shotgun (WGS) entry which is preliminary data.</text>
</comment>
<keyword evidence="4" id="KW-1185">Reference proteome</keyword>
<evidence type="ECO:0000256" key="1">
    <source>
        <dbReference type="ARBA" id="ARBA00022596"/>
    </source>
</evidence>